<dbReference type="EMBL" id="LNYY01000019">
    <property type="protein sequence ID" value="KTD69433.1"/>
    <property type="molecule type" value="Genomic_DNA"/>
</dbReference>
<comment type="caution">
    <text evidence="1">The sequence shown here is derived from an EMBL/GenBank/DDBJ whole genome shotgun (WGS) entry which is preliminary data.</text>
</comment>
<organism evidence="1 2">
    <name type="scientific">Legionella steelei</name>
    <dbReference type="NCBI Taxonomy" id="947033"/>
    <lineage>
        <taxon>Bacteria</taxon>
        <taxon>Pseudomonadati</taxon>
        <taxon>Pseudomonadota</taxon>
        <taxon>Gammaproteobacteria</taxon>
        <taxon>Legionellales</taxon>
        <taxon>Legionellaceae</taxon>
        <taxon>Legionella</taxon>
    </lineage>
</organism>
<sequence>MGIPKKALWHSQLKYSEKISDSSHETFQVSFEEDGVTKDAFFKKLEPKNHYPELLAKISVATSSFKRAFQGKRSAEERLVFAKHDLELMPDSEETLKDNTLYIKLEKDLFHYTVKTPEGLIKKDTIAVKDIKNFKPELPLSEQLQTVKDNILDITTQRGHTKDRLIGTLSIGVKDFKPFHFLSQGTPVNSTLREQVAPSVKKLIEKNVMELLVGRWFLDDDDSHPHNLSLAGDIDFDMFFYWFTIHMKEPRKVIGVPKKHVKLTVRDYAAFPNVQESMPYHWPSYQHPGQETIPVILPLQEQALKKLPKAYPEYVEFARLAQNSIAQEQKLAAVLKALLTFQPEVQRERLTELFGDLPLNYTSLDETDPSLRAKYEELYPQFCNAESDKKSFVDFMMDLYQEHFDNLYRVAVFYMGCSDNGYGASLLPTYQSLYQKPSFYRNIEEWVKNENETTYASDEDPKYKLDELQKRYHQVWRDAFAPTIKELIHSSYRLMKSVLKDATKPPHVQISEFGSKEATDETLTSAWELFGNLPLLDKEAIVAKLSVDKDSKLRDAVPALVAFINEFRTVVKTYYETKRENLTEEENLEFSDKLSSLYKTHNLTICQALANTTTHAAEFNNMAESLKLIAEQVSFKLHLTKTDKLMENAVLAVKREVLPFTHEDVKNQYNDSLFVWAKSIKAADLERNIIEIIDKKYAPTISTLSFRQRAEPVKEYLKASANERGDNRLAYILSSGLRQDGELNKLLIEHLTPLIVPSIPSIDLAISDKSFEKGIADFTRDVVYFSKKDKRFTHPYSDRVISEIYKTMYDWVDTLTERSFKSLVESSLKKYEAERSTLGSLWVASRRAEVEGYLNGNCNSKVLALIFMNGLDSSTLSECLFTKIIQAIKKETTQHEAMLENEGYKFISEFPLVNPKEPKEHLKALREHYIINLKYHHESIAASNRQLLLTEGCTY</sequence>
<dbReference type="Proteomes" id="UP000054926">
    <property type="component" value="Unassembled WGS sequence"/>
</dbReference>
<keyword evidence="2" id="KW-1185">Reference proteome</keyword>
<dbReference type="PATRIC" id="fig|947033.5.peg.2747"/>
<name>A0A0W0ZKC1_9GAMM</name>
<evidence type="ECO:0000313" key="2">
    <source>
        <dbReference type="Proteomes" id="UP000054926"/>
    </source>
</evidence>
<proteinExistence type="predicted"/>
<reference evidence="1 2" key="1">
    <citation type="submission" date="2015-11" db="EMBL/GenBank/DDBJ databases">
        <title>Genomic analysis of 38 Legionella species identifies large and diverse effector repertoires.</title>
        <authorList>
            <person name="Burstein D."/>
            <person name="Amaro F."/>
            <person name="Zusman T."/>
            <person name="Lifshitz Z."/>
            <person name="Cohen O."/>
            <person name="Gilbert J.A."/>
            <person name="Pupko T."/>
            <person name="Shuman H.A."/>
            <person name="Segal G."/>
        </authorList>
    </citation>
    <scope>NUCLEOTIDE SEQUENCE [LARGE SCALE GENOMIC DNA]</scope>
    <source>
        <strain evidence="1 2">IMVS3376</strain>
    </source>
</reference>
<gene>
    <name evidence="1" type="ORF">Lste_2591</name>
</gene>
<dbReference type="AlphaFoldDB" id="A0A0W0ZKC1"/>
<accession>A0A0W0ZKC1</accession>
<evidence type="ECO:0000313" key="1">
    <source>
        <dbReference type="EMBL" id="KTD69433.1"/>
    </source>
</evidence>
<dbReference type="STRING" id="947033.Lste_2591"/>
<dbReference type="OrthoDB" id="5649225at2"/>
<protein>
    <submittedName>
        <fullName evidence="1">Uncharacterized protein</fullName>
    </submittedName>
</protein>
<dbReference type="RefSeq" id="WP_058511375.1">
    <property type="nucleotide sequence ID" value="NZ_DAIOMV010000011.1"/>
</dbReference>